<gene>
    <name evidence="2" type="ORF">NE686_21645</name>
</gene>
<feature type="domain" description="GerMN" evidence="1">
    <location>
        <begin position="234"/>
        <end position="322"/>
    </location>
</feature>
<accession>A0ABT1SGU6</accession>
<dbReference type="EMBL" id="JANGAC010000028">
    <property type="protein sequence ID" value="MCQ4925716.1"/>
    <property type="molecule type" value="Genomic_DNA"/>
</dbReference>
<dbReference type="Pfam" id="PF10646">
    <property type="entry name" value="Germane"/>
    <property type="match status" value="2"/>
</dbReference>
<proteinExistence type="predicted"/>
<protein>
    <submittedName>
        <fullName evidence="2">GerMN domain-containing protein</fullName>
    </submittedName>
</protein>
<sequence>MVNRRIILFGLIIVLGLTVLSIGKNLINNRLSAKDDEIQIIRSDEEEVVVAEEEGVRKTVMYFRDADGYLVPVMRKIPWEEGIARVTLNNMIDSAELRETLKPTGLLPVIPAGTEILGMSINDETGLCKVDFSENVLSNQSEKEEESFIKGVVYTLTEFPAIKEVQILVGGKALPSLNYGGDISKPLARENINLVGKLEDGRSKVVVYYKGMNNEEFEYFVPVTIPTLAPVANVYSALDILFEGPPQDIGLFSDIPRDVMLHGVEVKDGTAYVDISYESYSDSSEDKTFSDIVKNIGLTLSQFEEIETVELLIDGETINTTIPVFANEY</sequence>
<dbReference type="Proteomes" id="UP001524478">
    <property type="component" value="Unassembled WGS sequence"/>
</dbReference>
<reference evidence="2 3" key="1">
    <citation type="submission" date="2022-06" db="EMBL/GenBank/DDBJ databases">
        <title>Isolation of gut microbiota from human fecal samples.</title>
        <authorList>
            <person name="Pamer E.G."/>
            <person name="Barat B."/>
            <person name="Waligurski E."/>
            <person name="Medina S."/>
            <person name="Paddock L."/>
            <person name="Mostad J."/>
        </authorList>
    </citation>
    <scope>NUCLEOTIDE SEQUENCE [LARGE SCALE GENOMIC DNA]</scope>
    <source>
        <strain evidence="2 3">DFI.7.95</strain>
    </source>
</reference>
<comment type="caution">
    <text evidence="2">The sequence shown here is derived from an EMBL/GenBank/DDBJ whole genome shotgun (WGS) entry which is preliminary data.</text>
</comment>
<dbReference type="InterPro" id="IPR019606">
    <property type="entry name" value="GerMN"/>
</dbReference>
<name>A0ABT1SGU6_9FIRM</name>
<dbReference type="RefSeq" id="WP_256313103.1">
    <property type="nucleotide sequence ID" value="NZ_JANGAC010000028.1"/>
</dbReference>
<evidence type="ECO:0000259" key="1">
    <source>
        <dbReference type="SMART" id="SM00909"/>
    </source>
</evidence>
<evidence type="ECO:0000313" key="3">
    <source>
        <dbReference type="Proteomes" id="UP001524478"/>
    </source>
</evidence>
<organism evidence="2 3">
    <name type="scientific">Tissierella carlieri</name>
    <dbReference type="NCBI Taxonomy" id="689904"/>
    <lineage>
        <taxon>Bacteria</taxon>
        <taxon>Bacillati</taxon>
        <taxon>Bacillota</taxon>
        <taxon>Tissierellia</taxon>
        <taxon>Tissierellales</taxon>
        <taxon>Tissierellaceae</taxon>
        <taxon>Tissierella</taxon>
    </lineage>
</organism>
<evidence type="ECO:0000313" key="2">
    <source>
        <dbReference type="EMBL" id="MCQ4925716.1"/>
    </source>
</evidence>
<keyword evidence="3" id="KW-1185">Reference proteome</keyword>
<dbReference type="SMART" id="SM00909">
    <property type="entry name" value="Germane"/>
    <property type="match status" value="2"/>
</dbReference>
<feature type="domain" description="GerMN" evidence="1">
    <location>
        <begin position="84"/>
        <end position="178"/>
    </location>
</feature>